<proteinExistence type="predicted"/>
<protein>
    <submittedName>
        <fullName evidence="1">Uncharacterized protein</fullName>
    </submittedName>
</protein>
<organism evidence="1">
    <name type="scientific">marine sediment metagenome</name>
    <dbReference type="NCBI Taxonomy" id="412755"/>
    <lineage>
        <taxon>unclassified sequences</taxon>
        <taxon>metagenomes</taxon>
        <taxon>ecological metagenomes</taxon>
    </lineage>
</organism>
<evidence type="ECO:0000313" key="1">
    <source>
        <dbReference type="EMBL" id="GAG39419.1"/>
    </source>
</evidence>
<accession>X0X872</accession>
<comment type="caution">
    <text evidence="1">The sequence shown here is derived from an EMBL/GenBank/DDBJ whole genome shotgun (WGS) entry which is preliminary data.</text>
</comment>
<sequence length="201" mass="23225">MGLDLNKFLLERNIVSLNNYKSTIDDEIKQNYQAKIESARKHYFVALTEDDRIQKDNTAEGYTKGKSDILVKCPACEKDALLRRKIQRTQEMLQGVYITIKRDLILKDLSCYYCGLNITDYDQLKLEFKDKEKSLRDVRIAYDCPDYDCPDDDCPDYDCPDVDCPDVDCPDYDCPDVDCPDVDCPDVDCPDDDCPDDDCPY</sequence>
<dbReference type="AlphaFoldDB" id="X0X872"/>
<dbReference type="EMBL" id="BARS01042098">
    <property type="protein sequence ID" value="GAG39419.1"/>
    <property type="molecule type" value="Genomic_DNA"/>
</dbReference>
<name>X0X872_9ZZZZ</name>
<reference evidence="1" key="1">
    <citation type="journal article" date="2014" name="Front. Microbiol.">
        <title>High frequency of phylogenetically diverse reductive dehalogenase-homologous genes in deep subseafloor sedimentary metagenomes.</title>
        <authorList>
            <person name="Kawai M."/>
            <person name="Futagami T."/>
            <person name="Toyoda A."/>
            <person name="Takaki Y."/>
            <person name="Nishi S."/>
            <person name="Hori S."/>
            <person name="Arai W."/>
            <person name="Tsubouchi T."/>
            <person name="Morono Y."/>
            <person name="Uchiyama I."/>
            <person name="Ito T."/>
            <person name="Fujiyama A."/>
            <person name="Inagaki F."/>
            <person name="Takami H."/>
        </authorList>
    </citation>
    <scope>NUCLEOTIDE SEQUENCE</scope>
    <source>
        <strain evidence="1">Expedition CK06-06</strain>
    </source>
</reference>
<gene>
    <name evidence="1" type="ORF">S01H1_63929</name>
</gene>